<feature type="domain" description="Proteinase inhibitor I42 chagasin" evidence="3">
    <location>
        <begin position="5"/>
        <end position="72"/>
    </location>
</feature>
<sequence>MQHLIELPANPTTGYTWLLRELPDEVALLNMNYQPSTDCKQGMTGCDGKTILQLLGIEKGHGDLALPYARPF</sequence>
<dbReference type="Pfam" id="PF09394">
    <property type="entry name" value="Inhibitor_I42"/>
    <property type="match status" value="1"/>
</dbReference>
<dbReference type="Proteomes" id="UP000664658">
    <property type="component" value="Unassembled WGS sequence"/>
</dbReference>
<dbReference type="InterPro" id="IPR036331">
    <property type="entry name" value="Chagasin-like_sf"/>
</dbReference>
<evidence type="ECO:0000313" key="4">
    <source>
        <dbReference type="EMBL" id="MBO1106922.1"/>
    </source>
</evidence>
<dbReference type="InterPro" id="IPR018990">
    <property type="entry name" value="Prot_inh_I42_chagasin"/>
</dbReference>
<reference evidence="4" key="1">
    <citation type="submission" date="2021-03" db="EMBL/GenBank/DDBJ databases">
        <title>Plesiomonas shigelloides zfcc0051, isolated from zebrafish feces.</title>
        <authorList>
            <person name="Vanderhoek Z."/>
            <person name="Gaulke C."/>
        </authorList>
    </citation>
    <scope>NUCLEOTIDE SEQUENCE</scope>
    <source>
        <strain evidence="4">Zfcc0051</strain>
    </source>
</reference>
<gene>
    <name evidence="4" type="ORF">J2R62_01575</name>
</gene>
<keyword evidence="1" id="KW-0646">Protease inhibitor</keyword>
<evidence type="ECO:0000256" key="2">
    <source>
        <dbReference type="ARBA" id="ARBA00022704"/>
    </source>
</evidence>
<evidence type="ECO:0000313" key="5">
    <source>
        <dbReference type="Proteomes" id="UP000664658"/>
    </source>
</evidence>
<protein>
    <submittedName>
        <fullName evidence="4">Protease inhibitor I42 family protein</fullName>
    </submittedName>
</protein>
<accession>A0A8I1W303</accession>
<organism evidence="4 5">
    <name type="scientific">Plesiomonas shigelloides</name>
    <name type="common">Aeromonas shigelloides</name>
    <dbReference type="NCBI Taxonomy" id="703"/>
    <lineage>
        <taxon>Bacteria</taxon>
        <taxon>Pseudomonadati</taxon>
        <taxon>Pseudomonadota</taxon>
        <taxon>Gammaproteobacteria</taxon>
        <taxon>Enterobacterales</taxon>
        <taxon>Enterobacteriaceae</taxon>
        <taxon>Plesiomonas</taxon>
    </lineage>
</organism>
<comment type="caution">
    <text evidence="4">The sequence shown here is derived from an EMBL/GenBank/DDBJ whole genome shotgun (WGS) entry which is preliminary data.</text>
</comment>
<dbReference type="EMBL" id="JAFNAA010000001">
    <property type="protein sequence ID" value="MBO1106922.1"/>
    <property type="molecule type" value="Genomic_DNA"/>
</dbReference>
<dbReference type="AlphaFoldDB" id="A0A8I1W303"/>
<proteinExistence type="predicted"/>
<dbReference type="GO" id="GO:0004869">
    <property type="term" value="F:cysteine-type endopeptidase inhibitor activity"/>
    <property type="evidence" value="ECO:0007669"/>
    <property type="project" value="UniProtKB-KW"/>
</dbReference>
<dbReference type="Gene3D" id="2.60.40.2020">
    <property type="match status" value="1"/>
</dbReference>
<keyword evidence="2" id="KW-0789">Thiol protease inhibitor</keyword>
<dbReference type="RefSeq" id="WP_178087970.1">
    <property type="nucleotide sequence ID" value="NZ_JAFNAA010000001.1"/>
</dbReference>
<name>A0A8I1W303_PLESH</name>
<dbReference type="SUPFAM" id="SSF141066">
    <property type="entry name" value="ICP-like"/>
    <property type="match status" value="1"/>
</dbReference>
<evidence type="ECO:0000256" key="1">
    <source>
        <dbReference type="ARBA" id="ARBA00022690"/>
    </source>
</evidence>
<evidence type="ECO:0000259" key="3">
    <source>
        <dbReference type="Pfam" id="PF09394"/>
    </source>
</evidence>